<dbReference type="PANTHER" id="PTHR11607">
    <property type="entry name" value="ALPHA-MANNOSIDASE"/>
    <property type="match status" value="1"/>
</dbReference>
<dbReference type="GO" id="GO:0004559">
    <property type="term" value="F:alpha-mannosidase activity"/>
    <property type="evidence" value="ECO:0007669"/>
    <property type="project" value="InterPro"/>
</dbReference>
<reference evidence="4 5" key="1">
    <citation type="journal article" date="2020" name="Nature">
        <title>Six reference-quality genomes reveal evolution of bat adaptations.</title>
        <authorList>
            <person name="Jebb D."/>
            <person name="Huang Z."/>
            <person name="Pippel M."/>
            <person name="Hughes G.M."/>
            <person name="Lavrichenko K."/>
            <person name="Devanna P."/>
            <person name="Winkler S."/>
            <person name="Jermiin L.S."/>
            <person name="Skirmuntt E.C."/>
            <person name="Katzourakis A."/>
            <person name="Burkitt-Gray L."/>
            <person name="Ray D.A."/>
            <person name="Sullivan K.A.M."/>
            <person name="Roscito J.G."/>
            <person name="Kirilenko B.M."/>
            <person name="Davalos L.M."/>
            <person name="Corthals A.P."/>
            <person name="Power M.L."/>
            <person name="Jones G."/>
            <person name="Ransome R.D."/>
            <person name="Dechmann D.K.N."/>
            <person name="Locatelli A.G."/>
            <person name="Puechmaille S.J."/>
            <person name="Fedrigo O."/>
            <person name="Jarvis E.D."/>
            <person name="Hiller M."/>
            <person name="Vernes S.C."/>
            <person name="Myers E.W."/>
            <person name="Teeling E.C."/>
        </authorList>
    </citation>
    <scope>NUCLEOTIDE SEQUENCE [LARGE SCALE GENOMIC DNA]</scope>
    <source>
        <strain evidence="4">MMyoMyo1</strain>
        <tissue evidence="4">Flight muscle</tissue>
    </source>
</reference>
<name>A0A7J7RBW7_MYOMY</name>
<evidence type="ECO:0000259" key="3">
    <source>
        <dbReference type="Pfam" id="PF21260"/>
    </source>
</evidence>
<dbReference type="InterPro" id="IPR041147">
    <property type="entry name" value="GH38_C"/>
</dbReference>
<dbReference type="Gene3D" id="2.70.98.30">
    <property type="entry name" value="Golgi alpha-mannosidase II, domain 4"/>
    <property type="match status" value="1"/>
</dbReference>
<dbReference type="InterPro" id="IPR048534">
    <property type="entry name" value="Man2a1-like_dom"/>
</dbReference>
<evidence type="ECO:0000313" key="4">
    <source>
        <dbReference type="EMBL" id="KAF6273563.1"/>
    </source>
</evidence>
<evidence type="ECO:0000259" key="2">
    <source>
        <dbReference type="Pfam" id="PF17677"/>
    </source>
</evidence>
<feature type="domain" description="Glycosyl hydrolase family 38 C-terminal" evidence="1">
    <location>
        <begin position="64"/>
        <end position="279"/>
    </location>
</feature>
<dbReference type="FunFam" id="2.70.98.30:FF:000003">
    <property type="entry name" value="Alpha-mannosidase"/>
    <property type="match status" value="1"/>
</dbReference>
<evidence type="ECO:0000259" key="1">
    <source>
        <dbReference type="Pfam" id="PF07748"/>
    </source>
</evidence>
<dbReference type="VEuPathDB" id="HostDB:GeneID_118652615"/>
<dbReference type="GO" id="GO:0030246">
    <property type="term" value="F:carbohydrate binding"/>
    <property type="evidence" value="ECO:0007669"/>
    <property type="project" value="InterPro"/>
</dbReference>
<keyword evidence="5" id="KW-1185">Reference proteome</keyword>
<evidence type="ECO:0008006" key="6">
    <source>
        <dbReference type="Google" id="ProtNLM"/>
    </source>
</evidence>
<proteinExistence type="predicted"/>
<gene>
    <name evidence="4" type="ORF">mMyoMyo1_010846</name>
</gene>
<dbReference type="AlphaFoldDB" id="A0A7J7RBW7"/>
<dbReference type="Proteomes" id="UP000527355">
    <property type="component" value="Unassembled WGS sequence"/>
</dbReference>
<evidence type="ECO:0000313" key="5">
    <source>
        <dbReference type="Proteomes" id="UP000527355"/>
    </source>
</evidence>
<dbReference type="GO" id="GO:0006013">
    <property type="term" value="P:mannose metabolic process"/>
    <property type="evidence" value="ECO:0007669"/>
    <property type="project" value="InterPro"/>
</dbReference>
<dbReference type="Pfam" id="PF17677">
    <property type="entry name" value="Glyco_hydro38C2"/>
    <property type="match status" value="1"/>
</dbReference>
<sequence length="468" mass="52777">MPSSDIQELLFSASVPALGFSIYSVTQVPGRSPRADRPEPRFQKSLSWIKSSSRVRPSSRVLTIQNEYISASFDPDTGLLVEMKNLEQDLLLPVRQAFYWYNASTGNTLSSQASGAYIFRPSRQTPLFISRWAQTRLVKTALVQEVHQNFSAWCSQVVRLYPGQRHLELEWTVGPIPVGDDWGKEVISRFDTALETKGLFYTDSNGREILERRRDYRPTWKLNQTEPVAGNYYPVNTRIYITDGNMQLTVLTDRSQGGSSLSDGSIELMVHRRLLRDDDRGVGEPLLETSESGLWVRGRHLVLLDKARTAAVGHRLQAEKELLAPQLVLARGSGTPYHLEVAPRKQFSGLRRELPPNVHLLTLARWGPEMLLLRLEHQFALGEDMVGNLSSPVTLDLRDLFSAFTITDLKETTLAANQLRAKASRLQWTPNTGPTLKPSPSRLDPASITLQPMEIRTFLASVQWEEEG</sequence>
<dbReference type="Pfam" id="PF21260">
    <property type="entry name" value="Laman-like_dom"/>
    <property type="match status" value="1"/>
</dbReference>
<dbReference type="Gene3D" id="2.60.40.1360">
    <property type="match status" value="1"/>
</dbReference>
<dbReference type="InterPro" id="IPR011013">
    <property type="entry name" value="Gal_mutarotase_sf_dom"/>
</dbReference>
<dbReference type="SUPFAM" id="SSF74650">
    <property type="entry name" value="Galactose mutarotase-like"/>
    <property type="match status" value="1"/>
</dbReference>
<dbReference type="Pfam" id="PF07748">
    <property type="entry name" value="Glyco_hydro_38C"/>
    <property type="match status" value="1"/>
</dbReference>
<protein>
    <recommendedName>
        <fullName evidence="6">Mannosidase alpha class 2B member 1</fullName>
    </recommendedName>
</protein>
<dbReference type="GO" id="GO:0005764">
    <property type="term" value="C:lysosome"/>
    <property type="evidence" value="ECO:0007669"/>
    <property type="project" value="TreeGrafter"/>
</dbReference>
<feature type="domain" description="Lysosomal alpha-mannosidase-like central" evidence="3">
    <location>
        <begin position="3"/>
        <end position="25"/>
    </location>
</feature>
<organism evidence="4 5">
    <name type="scientific">Myotis myotis</name>
    <name type="common">Greater mouse-eared bat</name>
    <name type="synonym">Vespertilio myotis</name>
    <dbReference type="NCBI Taxonomy" id="51298"/>
    <lineage>
        <taxon>Eukaryota</taxon>
        <taxon>Metazoa</taxon>
        <taxon>Chordata</taxon>
        <taxon>Craniata</taxon>
        <taxon>Vertebrata</taxon>
        <taxon>Euteleostomi</taxon>
        <taxon>Mammalia</taxon>
        <taxon>Eutheria</taxon>
        <taxon>Laurasiatheria</taxon>
        <taxon>Chiroptera</taxon>
        <taxon>Yangochiroptera</taxon>
        <taxon>Vespertilionidae</taxon>
        <taxon>Myotis</taxon>
    </lineage>
</organism>
<feature type="domain" description="Glycosyl hydrolases family 38 C-terminal" evidence="2">
    <location>
        <begin position="357"/>
        <end position="458"/>
    </location>
</feature>
<accession>A0A7J7RBW7</accession>
<dbReference type="InterPro" id="IPR011682">
    <property type="entry name" value="Glyco_hydro_38_C"/>
</dbReference>
<dbReference type="PANTHER" id="PTHR11607:SF3">
    <property type="entry name" value="LYSOSOMAL ALPHA-MANNOSIDASE"/>
    <property type="match status" value="1"/>
</dbReference>
<dbReference type="InterPro" id="IPR050843">
    <property type="entry name" value="Glycosyl_Hydrlase_38"/>
</dbReference>
<comment type="caution">
    <text evidence="4">The sequence shown here is derived from an EMBL/GenBank/DDBJ whole genome shotgun (WGS) entry which is preliminary data.</text>
</comment>
<dbReference type="FunFam" id="2.60.40.1360:FF:000002">
    <property type="entry name" value="Alpha-mannosidase"/>
    <property type="match status" value="1"/>
</dbReference>
<dbReference type="EMBL" id="JABWUV010000032">
    <property type="protein sequence ID" value="KAF6273563.1"/>
    <property type="molecule type" value="Genomic_DNA"/>
</dbReference>